<proteinExistence type="predicted"/>
<gene>
    <name evidence="1" type="ORF">ACFODX_17420</name>
</gene>
<organism evidence="1 2">
    <name type="scientific">Cellvibrio fontiphilus</name>
    <dbReference type="NCBI Taxonomy" id="1815559"/>
    <lineage>
        <taxon>Bacteria</taxon>
        <taxon>Pseudomonadati</taxon>
        <taxon>Pseudomonadota</taxon>
        <taxon>Gammaproteobacteria</taxon>
        <taxon>Cellvibrionales</taxon>
        <taxon>Cellvibrionaceae</taxon>
        <taxon>Cellvibrio</taxon>
    </lineage>
</organism>
<dbReference type="Proteomes" id="UP001595555">
    <property type="component" value="Unassembled WGS sequence"/>
</dbReference>
<name>A0ABV7FM92_9GAMM</name>
<sequence length="41" mass="4431">MTTPGLQRKLVVDSRSLLAQGEIDLLGVGDITKCDFILGKE</sequence>
<evidence type="ECO:0000313" key="1">
    <source>
        <dbReference type="EMBL" id="MFC3117352.1"/>
    </source>
</evidence>
<accession>A0ABV7FM92</accession>
<dbReference type="EMBL" id="JBHRTF010000016">
    <property type="protein sequence ID" value="MFC3117352.1"/>
    <property type="molecule type" value="Genomic_DNA"/>
</dbReference>
<reference evidence="2" key="1">
    <citation type="journal article" date="2019" name="Int. J. Syst. Evol. Microbiol.">
        <title>The Global Catalogue of Microorganisms (GCM) 10K type strain sequencing project: providing services to taxonomists for standard genome sequencing and annotation.</title>
        <authorList>
            <consortium name="The Broad Institute Genomics Platform"/>
            <consortium name="The Broad Institute Genome Sequencing Center for Infectious Disease"/>
            <person name="Wu L."/>
            <person name="Ma J."/>
        </authorList>
    </citation>
    <scope>NUCLEOTIDE SEQUENCE [LARGE SCALE GENOMIC DNA]</scope>
    <source>
        <strain evidence="2">KCTC 52237</strain>
    </source>
</reference>
<dbReference type="RefSeq" id="WP_378121510.1">
    <property type="nucleotide sequence ID" value="NZ_JBHRTF010000016.1"/>
</dbReference>
<comment type="caution">
    <text evidence="1">The sequence shown here is derived from an EMBL/GenBank/DDBJ whole genome shotgun (WGS) entry which is preliminary data.</text>
</comment>
<keyword evidence="2" id="KW-1185">Reference proteome</keyword>
<protein>
    <submittedName>
        <fullName evidence="1">Uncharacterized protein</fullName>
    </submittedName>
</protein>
<evidence type="ECO:0000313" key="2">
    <source>
        <dbReference type="Proteomes" id="UP001595555"/>
    </source>
</evidence>